<dbReference type="VEuPathDB" id="VectorBase:RSAN_047602"/>
<dbReference type="GO" id="GO:0046403">
    <property type="term" value="F:polynucleotide 3'-phosphatase activity"/>
    <property type="evidence" value="ECO:0007669"/>
    <property type="project" value="TreeGrafter"/>
</dbReference>
<dbReference type="PANTHER" id="PTHR12083">
    <property type="entry name" value="BIFUNCTIONAL POLYNUCLEOTIDE PHOSPHATASE/KINASE"/>
    <property type="match status" value="1"/>
</dbReference>
<dbReference type="SUPFAM" id="SSF56784">
    <property type="entry name" value="HAD-like"/>
    <property type="match status" value="1"/>
</dbReference>
<proteinExistence type="predicted"/>
<reference evidence="2" key="1">
    <citation type="journal article" date="2020" name="Cell">
        <title>Large-Scale Comparative Analyses of Tick Genomes Elucidate Their Genetic Diversity and Vector Capacities.</title>
        <authorList>
            <consortium name="Tick Genome and Microbiome Consortium (TIGMIC)"/>
            <person name="Jia N."/>
            <person name="Wang J."/>
            <person name="Shi W."/>
            <person name="Du L."/>
            <person name="Sun Y."/>
            <person name="Zhan W."/>
            <person name="Jiang J.F."/>
            <person name="Wang Q."/>
            <person name="Zhang B."/>
            <person name="Ji P."/>
            <person name="Bell-Sakyi L."/>
            <person name="Cui X.M."/>
            <person name="Yuan T.T."/>
            <person name="Jiang B.G."/>
            <person name="Yang W.F."/>
            <person name="Lam T.T."/>
            <person name="Chang Q.C."/>
            <person name="Ding S.J."/>
            <person name="Wang X.J."/>
            <person name="Zhu J.G."/>
            <person name="Ruan X.D."/>
            <person name="Zhao L."/>
            <person name="Wei J.T."/>
            <person name="Ye R.Z."/>
            <person name="Que T.C."/>
            <person name="Du C.H."/>
            <person name="Zhou Y.H."/>
            <person name="Cheng J.X."/>
            <person name="Dai P.F."/>
            <person name="Guo W.B."/>
            <person name="Han X.H."/>
            <person name="Huang E.J."/>
            <person name="Li L.F."/>
            <person name="Wei W."/>
            <person name="Gao Y.C."/>
            <person name="Liu J.Z."/>
            <person name="Shao H.Z."/>
            <person name="Wang X."/>
            <person name="Wang C.C."/>
            <person name="Yang T.C."/>
            <person name="Huo Q.B."/>
            <person name="Li W."/>
            <person name="Chen H.Y."/>
            <person name="Chen S.E."/>
            <person name="Zhou L.G."/>
            <person name="Ni X.B."/>
            <person name="Tian J.H."/>
            <person name="Sheng Y."/>
            <person name="Liu T."/>
            <person name="Pan Y.S."/>
            <person name="Xia L.Y."/>
            <person name="Li J."/>
            <person name="Zhao F."/>
            <person name="Cao W.C."/>
        </authorList>
    </citation>
    <scope>NUCLEOTIDE SEQUENCE</scope>
    <source>
        <strain evidence="2">Rsan-2018</strain>
    </source>
</reference>
<accession>A0A9D4QFD7</accession>
<dbReference type="GO" id="GO:0046404">
    <property type="term" value="F:ATP-dependent polydeoxyribonucleotide 5'-hydroxyl-kinase activity"/>
    <property type="evidence" value="ECO:0007669"/>
    <property type="project" value="TreeGrafter"/>
</dbReference>
<feature type="region of interest" description="Disordered" evidence="1">
    <location>
        <begin position="61"/>
        <end position="150"/>
    </location>
</feature>
<dbReference type="NCBIfam" id="TIGR01664">
    <property type="entry name" value="DNA-3'-Pase"/>
    <property type="match status" value="1"/>
</dbReference>
<name>A0A9D4QFD7_RHISA</name>
<dbReference type="InterPro" id="IPR013954">
    <property type="entry name" value="PNK3P"/>
</dbReference>
<dbReference type="Gene3D" id="3.40.50.1000">
    <property type="entry name" value="HAD superfamily/HAD-like"/>
    <property type="match status" value="1"/>
</dbReference>
<dbReference type="InterPro" id="IPR036412">
    <property type="entry name" value="HAD-like_sf"/>
</dbReference>
<dbReference type="AlphaFoldDB" id="A0A9D4QFD7"/>
<dbReference type="FunFam" id="3.40.50.1000:FF:000078">
    <property type="entry name" value="Bifunctional polynucleotide phosphatase/kinase"/>
    <property type="match status" value="1"/>
</dbReference>
<dbReference type="EMBL" id="JABSTV010001245">
    <property type="protein sequence ID" value="KAH7981894.1"/>
    <property type="molecule type" value="Genomic_DNA"/>
</dbReference>
<dbReference type="Proteomes" id="UP000821837">
    <property type="component" value="Chromosome 1"/>
</dbReference>
<evidence type="ECO:0000256" key="1">
    <source>
        <dbReference type="SAM" id="MobiDB-lite"/>
    </source>
</evidence>
<dbReference type="InterPro" id="IPR006551">
    <property type="entry name" value="Polynucleotide_phosphatase"/>
</dbReference>
<dbReference type="PANTHER" id="PTHR12083:SF9">
    <property type="entry name" value="BIFUNCTIONAL POLYNUCLEOTIDE PHOSPHATASE_KINASE"/>
    <property type="match status" value="1"/>
</dbReference>
<evidence type="ECO:0008006" key="4">
    <source>
        <dbReference type="Google" id="ProtNLM"/>
    </source>
</evidence>
<feature type="compositionally biased region" description="Basic and acidic residues" evidence="1">
    <location>
        <begin position="92"/>
        <end position="109"/>
    </location>
</feature>
<evidence type="ECO:0000313" key="3">
    <source>
        <dbReference type="Proteomes" id="UP000821837"/>
    </source>
</evidence>
<organism evidence="2 3">
    <name type="scientific">Rhipicephalus sanguineus</name>
    <name type="common">Brown dog tick</name>
    <name type="synonym">Ixodes sanguineus</name>
    <dbReference type="NCBI Taxonomy" id="34632"/>
    <lineage>
        <taxon>Eukaryota</taxon>
        <taxon>Metazoa</taxon>
        <taxon>Ecdysozoa</taxon>
        <taxon>Arthropoda</taxon>
        <taxon>Chelicerata</taxon>
        <taxon>Arachnida</taxon>
        <taxon>Acari</taxon>
        <taxon>Parasitiformes</taxon>
        <taxon>Ixodida</taxon>
        <taxon>Ixodoidea</taxon>
        <taxon>Ixodidae</taxon>
        <taxon>Rhipicephalinae</taxon>
        <taxon>Rhipicephalus</taxon>
        <taxon>Rhipicephalus</taxon>
    </lineage>
</organism>
<sequence length="387" mass="43145">MNGLKAAPAAPHGHIFLNHKLRSIGETVTVCDGDLLELLAEELPYVVVFEKFSSLDTPSSAAAAADFPSCDEKRPLKRKSDDEDMPLSKKHVSSDTHDEHDEHVEEVSRKLKHMQNSYRKRHTSEKLTQQSETNVSRHHASPVAHQSKSGWTDLTEHNVLMLNSEKLEHKPKIAAFDLDGTLITTKSGKVFPVNSADWRILLSATEARLRSLVEEGYKIVIITNQRGLAKSQSHEADFKNKVERILKTLAVPAQVYVSVGHGFYRKPAPGIWHHLESHGNGGIPINLKESFYVGDAAGRPANWEPKRKKDFSCSDRLFALNIGIRFYTPEEFFLKRPAAKFDLPQFDPRAVPDLPLAEVVAATKPCEGKFLNGDDLPADHTEAIGLC</sequence>
<dbReference type="GO" id="GO:0006281">
    <property type="term" value="P:DNA repair"/>
    <property type="evidence" value="ECO:0007669"/>
    <property type="project" value="TreeGrafter"/>
</dbReference>
<protein>
    <recommendedName>
        <fullName evidence="4">PNK FHA domain-containing protein</fullName>
    </recommendedName>
</protein>
<dbReference type="CDD" id="cd01625">
    <property type="entry name" value="HAD_PNP"/>
    <property type="match status" value="1"/>
</dbReference>
<dbReference type="Pfam" id="PF08645">
    <property type="entry name" value="PNK3P"/>
    <property type="match status" value="1"/>
</dbReference>
<dbReference type="NCBIfam" id="TIGR01662">
    <property type="entry name" value="HAD-SF-IIIA"/>
    <property type="match status" value="1"/>
</dbReference>
<dbReference type="InterPro" id="IPR023214">
    <property type="entry name" value="HAD_sf"/>
</dbReference>
<feature type="compositionally biased region" description="Basic and acidic residues" evidence="1">
    <location>
        <begin position="70"/>
        <end position="81"/>
    </location>
</feature>
<gene>
    <name evidence="2" type="ORF">HPB52_001455</name>
</gene>
<keyword evidence="3" id="KW-1185">Reference proteome</keyword>
<comment type="caution">
    <text evidence="2">The sequence shown here is derived from an EMBL/GenBank/DDBJ whole genome shotgun (WGS) entry which is preliminary data.</text>
</comment>
<evidence type="ECO:0000313" key="2">
    <source>
        <dbReference type="EMBL" id="KAH7981894.1"/>
    </source>
</evidence>
<reference evidence="2" key="2">
    <citation type="submission" date="2021-09" db="EMBL/GenBank/DDBJ databases">
        <authorList>
            <person name="Jia N."/>
            <person name="Wang J."/>
            <person name="Shi W."/>
            <person name="Du L."/>
            <person name="Sun Y."/>
            <person name="Zhan W."/>
            <person name="Jiang J."/>
            <person name="Wang Q."/>
            <person name="Zhang B."/>
            <person name="Ji P."/>
            <person name="Sakyi L.B."/>
            <person name="Cui X."/>
            <person name="Yuan T."/>
            <person name="Jiang B."/>
            <person name="Yang W."/>
            <person name="Lam T.T.-Y."/>
            <person name="Chang Q."/>
            <person name="Ding S."/>
            <person name="Wang X."/>
            <person name="Zhu J."/>
            <person name="Ruan X."/>
            <person name="Zhao L."/>
            <person name="Wei J."/>
            <person name="Que T."/>
            <person name="Du C."/>
            <person name="Cheng J."/>
            <person name="Dai P."/>
            <person name="Han X."/>
            <person name="Huang E."/>
            <person name="Gao Y."/>
            <person name="Liu J."/>
            <person name="Shao H."/>
            <person name="Ye R."/>
            <person name="Li L."/>
            <person name="Wei W."/>
            <person name="Wang X."/>
            <person name="Wang C."/>
            <person name="Huo Q."/>
            <person name="Li W."/>
            <person name="Guo W."/>
            <person name="Chen H."/>
            <person name="Chen S."/>
            <person name="Zhou L."/>
            <person name="Zhou L."/>
            <person name="Ni X."/>
            <person name="Tian J."/>
            <person name="Zhou Y."/>
            <person name="Sheng Y."/>
            <person name="Liu T."/>
            <person name="Pan Y."/>
            <person name="Xia L."/>
            <person name="Li J."/>
            <person name="Zhao F."/>
            <person name="Cao W."/>
        </authorList>
    </citation>
    <scope>NUCLEOTIDE SEQUENCE</scope>
    <source>
        <strain evidence="2">Rsan-2018</strain>
        <tissue evidence="2">Larvae</tissue>
    </source>
</reference>
<feature type="compositionally biased region" description="Basic residues" evidence="1">
    <location>
        <begin position="110"/>
        <end position="123"/>
    </location>
</feature>
<dbReference type="GO" id="GO:0003690">
    <property type="term" value="F:double-stranded DNA binding"/>
    <property type="evidence" value="ECO:0007669"/>
    <property type="project" value="TreeGrafter"/>
</dbReference>
<dbReference type="InterPro" id="IPR006549">
    <property type="entry name" value="HAD-SF_hydro_IIIA"/>
</dbReference>